<protein>
    <recommendedName>
        <fullName evidence="4">Transmembrane protein</fullName>
    </recommendedName>
</protein>
<feature type="transmembrane region" description="Helical" evidence="1">
    <location>
        <begin position="122"/>
        <end position="145"/>
    </location>
</feature>
<evidence type="ECO:0008006" key="4">
    <source>
        <dbReference type="Google" id="ProtNLM"/>
    </source>
</evidence>
<keyword evidence="1" id="KW-0812">Transmembrane</keyword>
<feature type="transmembrane region" description="Helical" evidence="1">
    <location>
        <begin position="82"/>
        <end position="110"/>
    </location>
</feature>
<evidence type="ECO:0000256" key="1">
    <source>
        <dbReference type="SAM" id="Phobius"/>
    </source>
</evidence>
<evidence type="ECO:0000313" key="2">
    <source>
        <dbReference type="EMBL" id="WOL06832.1"/>
    </source>
</evidence>
<proteinExistence type="predicted"/>
<dbReference type="EMBL" id="CP136894">
    <property type="protein sequence ID" value="WOL06832.1"/>
    <property type="molecule type" value="Genomic_DNA"/>
</dbReference>
<evidence type="ECO:0000313" key="3">
    <source>
        <dbReference type="Proteomes" id="UP001327560"/>
    </source>
</evidence>
<accession>A0AAQ3KEB3</accession>
<keyword evidence="1" id="KW-1133">Transmembrane helix</keyword>
<reference evidence="2 3" key="1">
    <citation type="submission" date="2023-10" db="EMBL/GenBank/DDBJ databases">
        <title>Chromosome-scale genome assembly provides insights into flower coloration mechanisms of Canna indica.</title>
        <authorList>
            <person name="Li C."/>
        </authorList>
    </citation>
    <scope>NUCLEOTIDE SEQUENCE [LARGE SCALE GENOMIC DNA]</scope>
    <source>
        <tissue evidence="2">Flower</tissue>
    </source>
</reference>
<gene>
    <name evidence="2" type="ORF">Cni_G15566</name>
</gene>
<sequence>MNLPLIPDLNLTIDVVDLVSDLNLNSNPSVISNPNIDVDHVNLVLDLNLNPKFSKYEAQLEEDSQTSRELNFNIGIKKNFHIFFFFFFISLFIYILCPIICQNFLYFLFVHISLCPVIYRKFLYFLFVQNLFQFFIFVLFISLPIRNLDILLNSQLKSSVIPIFLCI</sequence>
<dbReference type="AlphaFoldDB" id="A0AAQ3KEB3"/>
<keyword evidence="1" id="KW-0472">Membrane</keyword>
<name>A0AAQ3KEB3_9LILI</name>
<organism evidence="2 3">
    <name type="scientific">Canna indica</name>
    <name type="common">Indian-shot</name>
    <dbReference type="NCBI Taxonomy" id="4628"/>
    <lineage>
        <taxon>Eukaryota</taxon>
        <taxon>Viridiplantae</taxon>
        <taxon>Streptophyta</taxon>
        <taxon>Embryophyta</taxon>
        <taxon>Tracheophyta</taxon>
        <taxon>Spermatophyta</taxon>
        <taxon>Magnoliopsida</taxon>
        <taxon>Liliopsida</taxon>
        <taxon>Zingiberales</taxon>
        <taxon>Cannaceae</taxon>
        <taxon>Canna</taxon>
    </lineage>
</organism>
<keyword evidence="3" id="KW-1185">Reference proteome</keyword>
<dbReference type="Proteomes" id="UP001327560">
    <property type="component" value="Chromosome 5"/>
</dbReference>